<dbReference type="InterPro" id="IPR018062">
    <property type="entry name" value="HTH_AraC-typ_CS"/>
</dbReference>
<evidence type="ECO:0000313" key="5">
    <source>
        <dbReference type="EMBL" id="SCC60686.1"/>
    </source>
</evidence>
<evidence type="ECO:0000313" key="6">
    <source>
        <dbReference type="Proteomes" id="UP000242818"/>
    </source>
</evidence>
<dbReference type="PROSITE" id="PS01124">
    <property type="entry name" value="HTH_ARAC_FAMILY_2"/>
    <property type="match status" value="1"/>
</dbReference>
<protein>
    <submittedName>
        <fullName evidence="5">Transcriptional regulator, AraC family</fullName>
    </submittedName>
</protein>
<dbReference type="Gene3D" id="1.10.10.60">
    <property type="entry name" value="Homeodomain-like"/>
    <property type="match status" value="2"/>
</dbReference>
<dbReference type="PRINTS" id="PR00032">
    <property type="entry name" value="HTHARAC"/>
</dbReference>
<accession>A0A1C4FXU2</accession>
<dbReference type="AlphaFoldDB" id="A0A1C4FXU2"/>
<organism evidence="5 6">
    <name type="scientific">Chitinophaga costaii</name>
    <dbReference type="NCBI Taxonomy" id="1335309"/>
    <lineage>
        <taxon>Bacteria</taxon>
        <taxon>Pseudomonadati</taxon>
        <taxon>Bacteroidota</taxon>
        <taxon>Chitinophagia</taxon>
        <taxon>Chitinophagales</taxon>
        <taxon>Chitinophagaceae</taxon>
        <taxon>Chitinophaga</taxon>
    </lineage>
</organism>
<dbReference type="InterPro" id="IPR009594">
    <property type="entry name" value="Tscrpt_reg_HTH_AraC_N"/>
</dbReference>
<dbReference type="EMBL" id="FMAR01000018">
    <property type="protein sequence ID" value="SCC60686.1"/>
    <property type="molecule type" value="Genomic_DNA"/>
</dbReference>
<keyword evidence="2" id="KW-0238">DNA-binding</keyword>
<feature type="domain" description="HTH araC/xylS-type" evidence="4">
    <location>
        <begin position="206"/>
        <end position="303"/>
    </location>
</feature>
<dbReference type="GO" id="GO:0003700">
    <property type="term" value="F:DNA-binding transcription factor activity"/>
    <property type="evidence" value="ECO:0007669"/>
    <property type="project" value="InterPro"/>
</dbReference>
<evidence type="ECO:0000259" key="4">
    <source>
        <dbReference type="PROSITE" id="PS01124"/>
    </source>
</evidence>
<sequence length="309" mass="35603">MTKKSLLNPLKLRTIRNLNTMVENKKSYTYNNCELDIYETHTAVQNISLKFDDFAFIGMIRGKKDLRIANKTEKFEYLPGESLIMLPGEEMIIDFPEADTTPSQCIALSIDSNFIKSTVDYLNGNFPKIDTASEWKFSDECFYLFNSPSLSSATNNILRIAVENNSAKDFMTDLALKELLIRIMQTQARKFFEMNYLHYKDVNRFAAIIAYIKNNIREKISVDALAKQAYMSKSNFFRAFKQEFGISPNHFILQERIVKAKSLLQNQLPVCEAAYQAGFSDANYFIKAFKEVEGITPKHFQRDVLLKKG</sequence>
<evidence type="ECO:0000256" key="3">
    <source>
        <dbReference type="ARBA" id="ARBA00023163"/>
    </source>
</evidence>
<proteinExistence type="predicted"/>
<dbReference type="PANTHER" id="PTHR43280">
    <property type="entry name" value="ARAC-FAMILY TRANSCRIPTIONAL REGULATOR"/>
    <property type="match status" value="1"/>
</dbReference>
<evidence type="ECO:0000256" key="2">
    <source>
        <dbReference type="ARBA" id="ARBA00023125"/>
    </source>
</evidence>
<dbReference type="STRING" id="1335309.GA0116948_11821"/>
<name>A0A1C4FXU2_9BACT</name>
<evidence type="ECO:0000256" key="1">
    <source>
        <dbReference type="ARBA" id="ARBA00023015"/>
    </source>
</evidence>
<keyword evidence="1" id="KW-0805">Transcription regulation</keyword>
<dbReference type="OrthoDB" id="9779074at2"/>
<dbReference type="Pfam" id="PF12833">
    <property type="entry name" value="HTH_18"/>
    <property type="match status" value="1"/>
</dbReference>
<dbReference type="SMART" id="SM00342">
    <property type="entry name" value="HTH_ARAC"/>
    <property type="match status" value="1"/>
</dbReference>
<dbReference type="PANTHER" id="PTHR43280:SF2">
    <property type="entry name" value="HTH-TYPE TRANSCRIPTIONAL REGULATOR EXSA"/>
    <property type="match status" value="1"/>
</dbReference>
<dbReference type="GO" id="GO:0043565">
    <property type="term" value="F:sequence-specific DNA binding"/>
    <property type="evidence" value="ECO:0007669"/>
    <property type="project" value="InterPro"/>
</dbReference>
<dbReference type="SUPFAM" id="SSF46689">
    <property type="entry name" value="Homeodomain-like"/>
    <property type="match status" value="2"/>
</dbReference>
<keyword evidence="6" id="KW-1185">Reference proteome</keyword>
<gene>
    <name evidence="5" type="ORF">GA0116948_11821</name>
</gene>
<dbReference type="InterPro" id="IPR020449">
    <property type="entry name" value="Tscrpt_reg_AraC-type_HTH"/>
</dbReference>
<reference evidence="5 6" key="1">
    <citation type="submission" date="2016-08" db="EMBL/GenBank/DDBJ databases">
        <authorList>
            <person name="Seilhamer J.J."/>
        </authorList>
    </citation>
    <scope>NUCLEOTIDE SEQUENCE [LARGE SCALE GENOMIC DNA]</scope>
    <source>
        <strain evidence="5 6">A37T2</strain>
    </source>
</reference>
<dbReference type="Pfam" id="PF06719">
    <property type="entry name" value="AraC_N"/>
    <property type="match status" value="1"/>
</dbReference>
<keyword evidence="3" id="KW-0804">Transcription</keyword>
<dbReference type="PROSITE" id="PS00041">
    <property type="entry name" value="HTH_ARAC_FAMILY_1"/>
    <property type="match status" value="1"/>
</dbReference>
<dbReference type="InterPro" id="IPR009057">
    <property type="entry name" value="Homeodomain-like_sf"/>
</dbReference>
<dbReference type="Proteomes" id="UP000242818">
    <property type="component" value="Unassembled WGS sequence"/>
</dbReference>
<dbReference type="InterPro" id="IPR018060">
    <property type="entry name" value="HTH_AraC"/>
</dbReference>